<evidence type="ECO:0000259" key="1">
    <source>
        <dbReference type="Pfam" id="PF13116"/>
    </source>
</evidence>
<dbReference type="Pfam" id="PF13116">
    <property type="entry name" value="YhdP"/>
    <property type="match status" value="1"/>
</dbReference>
<name>A0A520RUD3_9GAMM</name>
<comment type="caution">
    <text evidence="2">The sequence shown here is derived from an EMBL/GenBank/DDBJ whole genome shotgun (WGS) entry which is preliminary data.</text>
</comment>
<gene>
    <name evidence="2" type="ORF">EVA69_06475</name>
</gene>
<protein>
    <recommendedName>
        <fullName evidence="1">YhdP central domain-containing protein</fullName>
    </recommendedName>
</protein>
<dbReference type="AlphaFoldDB" id="A0A520RUD3"/>
<accession>A0A520RUD3</accession>
<dbReference type="PANTHER" id="PTHR38690:SF1">
    <property type="entry name" value="PROTEASE"/>
    <property type="match status" value="1"/>
</dbReference>
<dbReference type="InterPro" id="IPR011836">
    <property type="entry name" value="YhdP"/>
</dbReference>
<feature type="domain" description="YhdP central" evidence="1">
    <location>
        <begin position="8"/>
        <end position="473"/>
    </location>
</feature>
<sequence>MFATILKKVYQQLLLLVVVAVVLLAAYVSAGRQFMPAISRYASFLEDQIQQSTGIPVSVESLTGSFSGFNPVVQIDGLQLAVSEELPRSALRFASAKIIVDMPRSVWQRRWVLEEFVIESLAIDISQNTDGSWQLTGVNAAGGGDPVDLNSLYQTFLSFTRLDLTDVGINVLTRSGDRLSLVNGVATFQNQGDNHFLHVNANLEGNAEQLAFSFEVQGDALDEVSGTFHISVPNSDYSRLFAEQDLGQVAIESIQGGGQAWLNLENGEVLSVNIELEVPGVTVSVLDGQPLRLDNLQGKAKLARGMTRDHWEVALADMSINYSEEYWRSFNAYVYLVPESVLNVRADRIELGLLAKLALDSGVLSDNAMTELQGFNPDGVLENFSLSMPLTDTTDDIISLRSNVVDGQIGSVRNSPNIWGIDAYVEMEFDEAAQQLTGLAEVDSTDFSMNIPATFTRVWDYSYVNGRLLIDVDLSNGQRVKLVSSRIVA</sequence>
<dbReference type="PANTHER" id="PTHR38690">
    <property type="entry name" value="PROTEASE-RELATED"/>
    <property type="match status" value="1"/>
</dbReference>
<feature type="non-terminal residue" evidence="2">
    <location>
        <position position="489"/>
    </location>
</feature>
<reference evidence="2 3" key="1">
    <citation type="submission" date="2019-02" db="EMBL/GenBank/DDBJ databases">
        <title>Prokaryotic population dynamics and viral predation in marine succession experiment using metagenomics: the confinement effect.</title>
        <authorList>
            <person name="Haro-Moreno J.M."/>
            <person name="Rodriguez-Valera F."/>
            <person name="Lopez-Perez M."/>
        </authorList>
    </citation>
    <scope>NUCLEOTIDE SEQUENCE [LARGE SCALE GENOMIC DNA]</scope>
    <source>
        <strain evidence="2">MED-G158</strain>
    </source>
</reference>
<dbReference type="EMBL" id="SHAH01000118">
    <property type="protein sequence ID" value="RZO73784.1"/>
    <property type="molecule type" value="Genomic_DNA"/>
</dbReference>
<proteinExistence type="predicted"/>
<dbReference type="Proteomes" id="UP000320404">
    <property type="component" value="Unassembled WGS sequence"/>
</dbReference>
<organism evidence="2 3">
    <name type="scientific">OM182 bacterium</name>
    <dbReference type="NCBI Taxonomy" id="2510334"/>
    <lineage>
        <taxon>Bacteria</taxon>
        <taxon>Pseudomonadati</taxon>
        <taxon>Pseudomonadota</taxon>
        <taxon>Gammaproteobacteria</taxon>
        <taxon>OMG group</taxon>
        <taxon>OM182 clade</taxon>
    </lineage>
</organism>
<evidence type="ECO:0000313" key="2">
    <source>
        <dbReference type="EMBL" id="RZO73784.1"/>
    </source>
</evidence>
<evidence type="ECO:0000313" key="3">
    <source>
        <dbReference type="Proteomes" id="UP000320404"/>
    </source>
</evidence>
<dbReference type="InterPro" id="IPR025263">
    <property type="entry name" value="YhdP_central"/>
</dbReference>